<dbReference type="InterPro" id="IPR013042">
    <property type="entry name" value="DUF1592"/>
</dbReference>
<proteinExistence type="predicted"/>
<accession>A0A5C6M7R1</accession>
<keyword evidence="4" id="KW-1185">Reference proteome</keyword>
<feature type="non-terminal residue" evidence="3">
    <location>
        <position position="100"/>
    </location>
</feature>
<name>A0A5C6M7R1_9PLAN</name>
<sequence>MQPDELERSVRLVEQSLAAGEAWESGVQFAMQAALCSPSFLFRVERDVDPLSSEIRPLNEHQLASRLSYFLWSSMPDDELLDLADAGQLTAQLQGQVRRL</sequence>
<organism evidence="3 4">
    <name type="scientific">Planctomyces bekefii</name>
    <dbReference type="NCBI Taxonomy" id="1653850"/>
    <lineage>
        <taxon>Bacteria</taxon>
        <taxon>Pseudomonadati</taxon>
        <taxon>Planctomycetota</taxon>
        <taxon>Planctomycetia</taxon>
        <taxon>Planctomycetales</taxon>
        <taxon>Planctomycetaceae</taxon>
        <taxon>Planctomyces</taxon>
    </lineage>
</organism>
<evidence type="ECO:0000313" key="4">
    <source>
        <dbReference type="Proteomes" id="UP000321083"/>
    </source>
</evidence>
<reference evidence="3 4" key="2">
    <citation type="submission" date="2019-08" db="EMBL/GenBank/DDBJ databases">
        <authorList>
            <person name="Henke P."/>
        </authorList>
    </citation>
    <scope>NUCLEOTIDE SEQUENCE [LARGE SCALE GENOMIC DNA]</scope>
    <source>
        <strain evidence="3">Phe10_nw2017</strain>
    </source>
</reference>
<protein>
    <recommendedName>
        <fullName evidence="5">DUF1592 domain-containing protein</fullName>
    </recommendedName>
</protein>
<gene>
    <name evidence="3" type="ORF">E3A20_07310</name>
</gene>
<evidence type="ECO:0008006" key="5">
    <source>
        <dbReference type="Google" id="ProtNLM"/>
    </source>
</evidence>
<dbReference type="InterPro" id="IPR013043">
    <property type="entry name" value="DUF1595"/>
</dbReference>
<feature type="domain" description="DUF1595" evidence="2">
    <location>
        <begin position="2"/>
        <end position="45"/>
    </location>
</feature>
<comment type="caution">
    <text evidence="3">The sequence shown here is derived from an EMBL/GenBank/DDBJ whole genome shotgun (WGS) entry which is preliminary data.</text>
</comment>
<dbReference type="Pfam" id="PF07631">
    <property type="entry name" value="PSD4"/>
    <property type="match status" value="1"/>
</dbReference>
<evidence type="ECO:0000259" key="1">
    <source>
        <dbReference type="Pfam" id="PF07631"/>
    </source>
</evidence>
<dbReference type="AlphaFoldDB" id="A0A5C6M7R1"/>
<feature type="domain" description="DUF1592" evidence="1">
    <location>
        <begin position="58"/>
        <end position="100"/>
    </location>
</feature>
<evidence type="ECO:0000259" key="2">
    <source>
        <dbReference type="Pfam" id="PF07637"/>
    </source>
</evidence>
<dbReference type="Proteomes" id="UP000321083">
    <property type="component" value="Unassembled WGS sequence"/>
</dbReference>
<evidence type="ECO:0000313" key="3">
    <source>
        <dbReference type="EMBL" id="TWW10203.1"/>
    </source>
</evidence>
<dbReference type="Pfam" id="PF07637">
    <property type="entry name" value="PSD5"/>
    <property type="match status" value="1"/>
</dbReference>
<dbReference type="EMBL" id="SRHE01000103">
    <property type="protein sequence ID" value="TWW10203.1"/>
    <property type="molecule type" value="Genomic_DNA"/>
</dbReference>
<reference evidence="3 4" key="1">
    <citation type="submission" date="2019-08" db="EMBL/GenBank/DDBJ databases">
        <title>100 year-old enigma solved: identification of Planctomyces bekefii, the type genus and species of the phylum Planctomycetes.</title>
        <authorList>
            <person name="Svetlana D.N."/>
            <person name="Overmann J."/>
        </authorList>
    </citation>
    <scope>NUCLEOTIDE SEQUENCE [LARGE SCALE GENOMIC DNA]</scope>
    <source>
        <strain evidence="3">Phe10_nw2017</strain>
    </source>
</reference>